<dbReference type="PANTHER" id="PTHR22804">
    <property type="entry name" value="AGGRECAN/VERSICAN PROTEOGLYCAN"/>
    <property type="match status" value="1"/>
</dbReference>
<dbReference type="GO" id="GO:0033165">
    <property type="term" value="C:interphotoreceptor matrix"/>
    <property type="evidence" value="ECO:0007669"/>
    <property type="project" value="UniProtKB-SubCell"/>
</dbReference>
<dbReference type="Pfam" id="PF00059">
    <property type="entry name" value="Lectin_C"/>
    <property type="match status" value="1"/>
</dbReference>
<keyword evidence="16" id="KW-0393">Immunoglobulin domain</keyword>
<keyword evidence="15" id="KW-0373">Hyaluronic acid</keyword>
<dbReference type="KEGG" id="tng:GSTEN00028704G001"/>
<feature type="disulfide bond" evidence="23">
    <location>
        <begin position="2505"/>
        <end position="2532"/>
    </location>
</feature>
<feature type="domain" description="Ig-like" evidence="28">
    <location>
        <begin position="1"/>
        <end position="116"/>
    </location>
</feature>
<dbReference type="SMART" id="SM00181">
    <property type="entry name" value="EGF"/>
    <property type="match status" value="2"/>
</dbReference>
<feature type="compositionally biased region" description="Basic and acidic residues" evidence="25">
    <location>
        <begin position="2242"/>
        <end position="2252"/>
    </location>
</feature>
<keyword evidence="13" id="KW-0325">Glycoprotein</keyword>
<evidence type="ECO:0000256" key="20">
    <source>
        <dbReference type="ARBA" id="ARBA00044263"/>
    </source>
</evidence>
<dbReference type="PROSITE" id="PS50835">
    <property type="entry name" value="IG_LIKE"/>
    <property type="match status" value="1"/>
</dbReference>
<dbReference type="PROSITE" id="PS50041">
    <property type="entry name" value="C_TYPE_LECTIN_2"/>
    <property type="match status" value="1"/>
</dbReference>
<dbReference type="PROSITE" id="PS00022">
    <property type="entry name" value="EGF_1"/>
    <property type="match status" value="2"/>
</dbReference>
<feature type="region of interest" description="Disordered" evidence="25">
    <location>
        <begin position="1293"/>
        <end position="1330"/>
    </location>
</feature>
<keyword evidence="7" id="KW-0732">Signal</keyword>
<evidence type="ECO:0000256" key="22">
    <source>
        <dbReference type="PROSITE-ProRule" id="PRU00076"/>
    </source>
</evidence>
<keyword evidence="12 22" id="KW-1015">Disulfide bond</keyword>
<dbReference type="Gene3D" id="3.10.100.10">
    <property type="entry name" value="Mannose-Binding Protein A, subunit A"/>
    <property type="match status" value="3"/>
</dbReference>
<dbReference type="InterPro" id="IPR016186">
    <property type="entry name" value="C-type_lectin-like/link_sf"/>
</dbReference>
<feature type="disulfide bond" evidence="22">
    <location>
        <begin position="2333"/>
        <end position="2342"/>
    </location>
</feature>
<reference evidence="31" key="2">
    <citation type="submission" date="2004-02" db="EMBL/GenBank/DDBJ databases">
        <authorList>
            <consortium name="Genoscope"/>
            <consortium name="Whitehead Institute Centre for Genome Research"/>
        </authorList>
    </citation>
    <scope>NUCLEOTIDE SEQUENCE</scope>
</reference>
<evidence type="ECO:0000256" key="2">
    <source>
        <dbReference type="ARBA" id="ARBA00004593"/>
    </source>
</evidence>
<dbReference type="Pfam" id="PF00084">
    <property type="entry name" value="Sushi"/>
    <property type="match status" value="1"/>
</dbReference>
<dbReference type="InterPro" id="IPR050691">
    <property type="entry name" value="Hyaluronan_bind_Proteoglycan"/>
</dbReference>
<feature type="region of interest" description="Disordered" evidence="25">
    <location>
        <begin position="436"/>
        <end position="467"/>
    </location>
</feature>
<comment type="subcellular location">
    <subcellularLocation>
        <location evidence="1">Cell projection</location>
        <location evidence="1">Cilium</location>
        <location evidence="1">Photoreceptor outer segment</location>
    </subcellularLocation>
    <subcellularLocation>
        <location evidence="2">Secreted</location>
        <location evidence="2">Extracellular space</location>
        <location evidence="2">Extracellular matrix</location>
        <location evidence="2">Interphotoreceptor matrix</location>
    </subcellularLocation>
</comment>
<evidence type="ECO:0000259" key="30">
    <source>
        <dbReference type="PROSITE" id="PS50963"/>
    </source>
</evidence>
<dbReference type="PANTHER" id="PTHR22804:SF6">
    <property type="entry name" value="VERSICAN CORE PROTEIN"/>
    <property type="match status" value="1"/>
</dbReference>
<feature type="compositionally biased region" description="Polar residues" evidence="25">
    <location>
        <begin position="529"/>
        <end position="544"/>
    </location>
</feature>
<dbReference type="Pfam" id="PF00008">
    <property type="entry name" value="EGF"/>
    <property type="match status" value="1"/>
</dbReference>
<feature type="region of interest" description="Disordered" evidence="25">
    <location>
        <begin position="1613"/>
        <end position="1746"/>
    </location>
</feature>
<dbReference type="GO" id="GO:0005509">
    <property type="term" value="F:calcium ion binding"/>
    <property type="evidence" value="ECO:0007669"/>
    <property type="project" value="InterPro"/>
</dbReference>
<dbReference type="GO" id="GO:0007417">
    <property type="term" value="P:central nervous system development"/>
    <property type="evidence" value="ECO:0007669"/>
    <property type="project" value="TreeGrafter"/>
</dbReference>
<dbReference type="GO" id="GO:0045202">
    <property type="term" value="C:synapse"/>
    <property type="evidence" value="ECO:0007669"/>
    <property type="project" value="TreeGrafter"/>
</dbReference>
<dbReference type="InterPro" id="IPR000436">
    <property type="entry name" value="Sushi_SCR_CCP_dom"/>
</dbReference>
<keyword evidence="8" id="KW-0430">Lectin</keyword>
<evidence type="ECO:0000313" key="31">
    <source>
        <dbReference type="EMBL" id="CAG07891.1"/>
    </source>
</evidence>
<dbReference type="CDD" id="cd00054">
    <property type="entry name" value="EGF_CA"/>
    <property type="match status" value="1"/>
</dbReference>
<feature type="region of interest" description="Disordered" evidence="25">
    <location>
        <begin position="782"/>
        <end position="855"/>
    </location>
</feature>
<keyword evidence="9" id="KW-0677">Repeat</keyword>
<evidence type="ECO:0000256" key="16">
    <source>
        <dbReference type="ARBA" id="ARBA00023319"/>
    </source>
</evidence>
<feature type="compositionally biased region" description="Basic and acidic residues" evidence="25">
    <location>
        <begin position="2061"/>
        <end position="2071"/>
    </location>
</feature>
<dbReference type="Pfam" id="PF00193">
    <property type="entry name" value="Xlink"/>
    <property type="match status" value="2"/>
</dbReference>
<feature type="compositionally biased region" description="Low complexity" evidence="25">
    <location>
        <begin position="2210"/>
        <end position="2232"/>
    </location>
</feature>
<keyword evidence="6 23" id="KW-0768">Sushi</keyword>
<feature type="domain" description="Link" evidence="30">
    <location>
        <begin position="120"/>
        <end position="215"/>
    </location>
</feature>
<dbReference type="GO" id="GO:0072534">
    <property type="term" value="C:perineuronal net"/>
    <property type="evidence" value="ECO:0007669"/>
    <property type="project" value="TreeGrafter"/>
</dbReference>
<dbReference type="PROSITE" id="PS50923">
    <property type="entry name" value="SUSHI"/>
    <property type="match status" value="1"/>
</dbReference>
<keyword evidence="14" id="KW-0966">Cell projection</keyword>
<feature type="compositionally biased region" description="Polar residues" evidence="25">
    <location>
        <begin position="1965"/>
        <end position="1975"/>
    </location>
</feature>
<feature type="compositionally biased region" description="Basic and acidic residues" evidence="25">
    <location>
        <begin position="1835"/>
        <end position="1853"/>
    </location>
</feature>
<evidence type="ECO:0000256" key="4">
    <source>
        <dbReference type="ARBA" id="ARBA00022530"/>
    </source>
</evidence>
<evidence type="ECO:0000256" key="25">
    <source>
        <dbReference type="SAM" id="MobiDB-lite"/>
    </source>
</evidence>
<evidence type="ECO:0000256" key="1">
    <source>
        <dbReference type="ARBA" id="ARBA00004504"/>
    </source>
</evidence>
<feature type="compositionally biased region" description="Polar residues" evidence="25">
    <location>
        <begin position="2072"/>
        <end position="2082"/>
    </location>
</feature>
<dbReference type="InterPro" id="IPR036179">
    <property type="entry name" value="Ig-like_dom_sf"/>
</dbReference>
<feature type="disulfide bond" evidence="23">
    <location>
        <begin position="2476"/>
        <end position="2519"/>
    </location>
</feature>
<dbReference type="Pfam" id="PF07686">
    <property type="entry name" value="V-set"/>
    <property type="match status" value="1"/>
</dbReference>
<dbReference type="PRINTS" id="PR01265">
    <property type="entry name" value="LINKMODULE"/>
</dbReference>
<keyword evidence="11" id="KW-0654">Proteoglycan</keyword>
<evidence type="ECO:0000256" key="24">
    <source>
        <dbReference type="PROSITE-ProRule" id="PRU00323"/>
    </source>
</evidence>
<evidence type="ECO:0000256" key="7">
    <source>
        <dbReference type="ARBA" id="ARBA00022729"/>
    </source>
</evidence>
<dbReference type="InterPro" id="IPR007110">
    <property type="entry name" value="Ig-like_dom"/>
</dbReference>
<evidence type="ECO:0000256" key="15">
    <source>
        <dbReference type="ARBA" id="ARBA00023290"/>
    </source>
</evidence>
<evidence type="ECO:0000256" key="14">
    <source>
        <dbReference type="ARBA" id="ARBA00023273"/>
    </source>
</evidence>
<evidence type="ECO:0000256" key="21">
    <source>
        <dbReference type="ARBA" id="ARBA00044266"/>
    </source>
</evidence>
<feature type="region of interest" description="Disordered" evidence="25">
    <location>
        <begin position="1340"/>
        <end position="1359"/>
    </location>
</feature>
<feature type="region of interest" description="Disordered" evidence="25">
    <location>
        <begin position="2193"/>
        <end position="2232"/>
    </location>
</feature>
<dbReference type="FunFam" id="3.10.100.10:FF:000011">
    <property type="entry name" value="Aggrecan core protein"/>
    <property type="match status" value="1"/>
</dbReference>
<dbReference type="InterPro" id="IPR001881">
    <property type="entry name" value="EGF-like_Ca-bd_dom"/>
</dbReference>
<dbReference type="SMART" id="SM00034">
    <property type="entry name" value="CLECT"/>
    <property type="match status" value="1"/>
</dbReference>
<feature type="region of interest" description="Disordered" evidence="25">
    <location>
        <begin position="1825"/>
        <end position="1862"/>
    </location>
</feature>
<gene>
    <name evidence="31" type="ORF">GSTENG00028704001</name>
</gene>
<dbReference type="SUPFAM" id="SSF57196">
    <property type="entry name" value="EGF/Laminin"/>
    <property type="match status" value="1"/>
</dbReference>
<evidence type="ECO:0000256" key="10">
    <source>
        <dbReference type="ARBA" id="ARBA00022837"/>
    </source>
</evidence>
<dbReference type="PROSITE" id="PS50026">
    <property type="entry name" value="EGF_3"/>
    <property type="match status" value="2"/>
</dbReference>
<feature type="compositionally biased region" description="Polar residues" evidence="25">
    <location>
        <begin position="457"/>
        <end position="467"/>
    </location>
</feature>
<dbReference type="CDD" id="cd00053">
    <property type="entry name" value="EGF"/>
    <property type="match status" value="1"/>
</dbReference>
<evidence type="ECO:0000256" key="8">
    <source>
        <dbReference type="ARBA" id="ARBA00022734"/>
    </source>
</evidence>
<dbReference type="EMBL" id="CAAE01014993">
    <property type="protein sequence ID" value="CAG07891.1"/>
    <property type="molecule type" value="Genomic_DNA"/>
</dbReference>
<evidence type="ECO:0000259" key="26">
    <source>
        <dbReference type="PROSITE" id="PS50026"/>
    </source>
</evidence>
<feature type="compositionally biased region" description="Polar residues" evidence="25">
    <location>
        <begin position="795"/>
        <end position="821"/>
    </location>
</feature>
<feature type="compositionally biased region" description="Polar residues" evidence="25">
    <location>
        <begin position="1060"/>
        <end position="1070"/>
    </location>
</feature>
<comment type="function">
    <text evidence="17">May play a role in intercellular signaling and in connecting cells with the extracellular matrix. May take part in the regulation of cell motility, growth and differentiation. Binds hyaluronic acid.</text>
</comment>
<dbReference type="Gene3D" id="2.10.70.10">
    <property type="entry name" value="Complement Module, domain 1"/>
    <property type="match status" value="1"/>
</dbReference>
<proteinExistence type="predicted"/>
<dbReference type="GO" id="GO:0010001">
    <property type="term" value="P:glial cell differentiation"/>
    <property type="evidence" value="ECO:0007669"/>
    <property type="project" value="TreeGrafter"/>
</dbReference>
<feature type="region of interest" description="Disordered" evidence="25">
    <location>
        <begin position="1454"/>
        <end position="1561"/>
    </location>
</feature>
<feature type="compositionally biased region" description="Polar residues" evidence="25">
    <location>
        <begin position="1613"/>
        <end position="1625"/>
    </location>
</feature>
<comment type="caution">
    <text evidence="22">Lacks conserved residue(s) required for the propagation of feature annotation.</text>
</comment>
<feature type="domain" description="EGF-like" evidence="26">
    <location>
        <begin position="2269"/>
        <end position="2305"/>
    </location>
</feature>
<dbReference type="GO" id="GO:0002052">
    <property type="term" value="P:positive regulation of neuroblast proliferation"/>
    <property type="evidence" value="ECO:0007669"/>
    <property type="project" value="TreeGrafter"/>
</dbReference>
<feature type="region of interest" description="Disordered" evidence="25">
    <location>
        <begin position="2039"/>
        <end position="2099"/>
    </location>
</feature>
<dbReference type="PROSITE" id="PS00010">
    <property type="entry name" value="ASX_HYDROXYL"/>
    <property type="match status" value="1"/>
</dbReference>
<protein>
    <recommendedName>
        <fullName evidence="18">Versican core protein</fullName>
    </recommendedName>
    <alternativeName>
        <fullName evidence="19">Chondroitin sulfate proteoglycan core protein 2</fullName>
    </alternativeName>
    <alternativeName>
        <fullName evidence="20">Large fibroblast proteoglycan</fullName>
    </alternativeName>
    <alternativeName>
        <fullName evidence="21">PG-M</fullName>
    </alternativeName>
</protein>
<feature type="domain" description="Sushi" evidence="29">
    <location>
        <begin position="2474"/>
        <end position="2534"/>
    </location>
</feature>
<feature type="compositionally biased region" description="Low complexity" evidence="25">
    <location>
        <begin position="438"/>
        <end position="450"/>
    </location>
</feature>
<dbReference type="FunFam" id="3.10.100.10:FF:000002">
    <property type="entry name" value="Hyaluronan proteoglycan link protein 1"/>
    <property type="match status" value="1"/>
</dbReference>
<dbReference type="PROSITE" id="PS00615">
    <property type="entry name" value="C_TYPE_LECTIN_1"/>
    <property type="match status" value="1"/>
</dbReference>
<dbReference type="CDD" id="cd03520">
    <property type="entry name" value="Link_domain_CSPGs_modules_2_4"/>
    <property type="match status" value="1"/>
</dbReference>
<dbReference type="SMART" id="SM00032">
    <property type="entry name" value="CCP"/>
    <property type="match status" value="1"/>
</dbReference>
<dbReference type="InterPro" id="IPR013783">
    <property type="entry name" value="Ig-like_fold"/>
</dbReference>
<dbReference type="InterPro" id="IPR003599">
    <property type="entry name" value="Ig_sub"/>
</dbReference>
<keyword evidence="10" id="KW-0106">Calcium</keyword>
<comment type="caution">
    <text evidence="31">The sequence shown here is derived from an EMBL/GenBank/DDBJ whole genome shotgun (WGS) entry which is preliminary data.</text>
</comment>
<feature type="disulfide bond" evidence="24">
    <location>
        <begin position="264"/>
        <end position="285"/>
    </location>
</feature>
<evidence type="ECO:0000256" key="3">
    <source>
        <dbReference type="ARBA" id="ARBA00022525"/>
    </source>
</evidence>
<feature type="domain" description="EGF-like" evidence="26">
    <location>
        <begin position="2307"/>
        <end position="2343"/>
    </location>
</feature>
<feature type="domain" description="C-type lectin" evidence="27">
    <location>
        <begin position="2356"/>
        <end position="2470"/>
    </location>
</feature>
<dbReference type="InterPro" id="IPR000742">
    <property type="entry name" value="EGF"/>
</dbReference>
<dbReference type="GO" id="GO:0005615">
    <property type="term" value="C:extracellular space"/>
    <property type="evidence" value="ECO:0007669"/>
    <property type="project" value="TreeGrafter"/>
</dbReference>
<evidence type="ECO:0000256" key="5">
    <source>
        <dbReference type="ARBA" id="ARBA00022536"/>
    </source>
</evidence>
<dbReference type="InterPro" id="IPR001304">
    <property type="entry name" value="C-type_lectin-like"/>
</dbReference>
<keyword evidence="3" id="KW-0964">Secreted</keyword>
<dbReference type="SUPFAM" id="SSF57535">
    <property type="entry name" value="Complement control module/SCR domain"/>
    <property type="match status" value="1"/>
</dbReference>
<dbReference type="GO" id="GO:0001501">
    <property type="term" value="P:skeletal system development"/>
    <property type="evidence" value="ECO:0007669"/>
    <property type="project" value="TreeGrafter"/>
</dbReference>
<feature type="compositionally biased region" description="Low complexity" evidence="25">
    <location>
        <begin position="830"/>
        <end position="842"/>
    </location>
</feature>
<evidence type="ECO:0000256" key="17">
    <source>
        <dbReference type="ARBA" id="ARBA00043896"/>
    </source>
</evidence>
<dbReference type="InterPro" id="IPR018378">
    <property type="entry name" value="C-type_lectin_CS"/>
</dbReference>
<feature type="compositionally biased region" description="Basic and acidic residues" evidence="25">
    <location>
        <begin position="784"/>
        <end position="794"/>
    </location>
</feature>
<dbReference type="FunFam" id="2.10.25.10:FF:000006">
    <property type="entry name" value="Versican core protein-like isoform 1"/>
    <property type="match status" value="1"/>
</dbReference>
<feature type="region of interest" description="Disordered" evidence="25">
    <location>
        <begin position="529"/>
        <end position="554"/>
    </location>
</feature>
<feature type="disulfide bond" evidence="22">
    <location>
        <begin position="2295"/>
        <end position="2304"/>
    </location>
</feature>
<dbReference type="OrthoDB" id="5860362at2759"/>
<feature type="compositionally biased region" description="Polar residues" evidence="25">
    <location>
        <begin position="1983"/>
        <end position="2017"/>
    </location>
</feature>
<evidence type="ECO:0000259" key="28">
    <source>
        <dbReference type="PROSITE" id="PS50835"/>
    </source>
</evidence>
<dbReference type="Gene3D" id="2.60.40.10">
    <property type="entry name" value="Immunoglobulins"/>
    <property type="match status" value="1"/>
</dbReference>
<dbReference type="CDD" id="cd03588">
    <property type="entry name" value="CLECT_CSPGs"/>
    <property type="match status" value="1"/>
</dbReference>
<feature type="disulfide bond" evidence="24">
    <location>
        <begin position="166"/>
        <end position="187"/>
    </location>
</feature>
<sequence>PVTGSLSGKVNLPCFFSAIPTSAPVISPNGTIYPRDQLRIKWSKVERHVETTVLVAQNGVIKIGPSYRNRVSVPSHPENVGDATLTMVKLRASDTGTYRCEVMYGIEDTQDTIDLDVNGVVFHYRTNTSRYNLNYQEAVQTCQDIGATIATFDQLKSAYEDGFDQCDAGWLAEQIVGYPITKPRNGCYGNLQNKPGIRTYGKRKLTDTYDVYCYIDKLEGKVYYSPAKNKMSFEEARKECQKENAVLANPGQLHAAWRLGLDRCDYGWLSDGSARHPVAVPRIQCGGGLLGVRTMYRYKNQTGFPEPATMLGAYCFREPGPTEEQDDLSVIKINTIQPDVPMLDPLLITEPLFAEGKTEETILIPGITTATSSDLTDNPTETTEANAEEVFSSSESMSTSVYDIGVDEIHYGVGALSPTQPPEQDFISTTDSINIDMTTDTPPETTSTQPTQPPELISTTTQTPGHAQNMQTAAVAAILPDSEELTDDDTLSTGVQVFDESTAQLTEHSGSTLMETDVRTEIDPEFFTSYTITSHTTRSPTAAPTHTDRTEQSSQLTIAAHLQHSDSQDTIIPAVSEHPAPSLPDGESTLPSKKPDLFSKATVTVIPTVGFENDKHEITLEPHSPEEREAKGTQTVTNVTMLGEKGDIDFSSSTLPVDPTTATVMETSRVILHVKYNEPEAIPKRVESPPHKRPDANAVTTNVTFTTDDGLSKTTPQPEPGSDATVIEIDVKDKTVTQAAAESGTGSEEPAIFTTTSVQEQVVGESQFTLSSVKSYSEAIQTGEADHHSDKTEGTENTSVTAAAEHSAQTTLDIHVSTPSDSGDDGKMITSTSSDSQSSTQDAEGGNYSAGAKPIFTNSQTSSIIPTEKVRMDSGFLTEEDGSSLQTTNMFTSSQLLATSAETASLSSSSQETDLVVEGRTVQTTKTETFKGLEQDHTATPVFSSLHGTIGMIKTTLETFTDYFGHIQTEGDLPVTQTPVDLTEKAATDETSVERSVNITSSVLKPTNEFHFEGQTISPGHITEDLSYNISLTTTSSSVLSASRETMSKQSKETSSSSTIPDLTLSSSAAEKSPANVEVTDPTVTPSFTKSVFTEDGAAAFQTEQPSVSPLTDETTSVKDLSSFFSTEKPTALTLFKDDITSTKKSSVPSETDKTLQVFTSEDGSGSGDEIQDLLTQSSSVTAAPFDDATEKTLPVSANITETQPSVFPVSAETISSSVELSPNLDAQTSPTISDFVDDVISSESPMVESLPSFSRSTMSPQTSSMSGSRYTERFHDSSVDLSEEAFVLEATVSSFSSSSSTNPPSVKLSYEKETSASSKPAASTASSLFSTEKPTALPIIKDDTSTTEKSSVSPETDKTLKVFTSEDGSGDEIQEWLTQSSSRTAAPLDDITDKTHLMSAGTTEFPDMNDITLPLSEKPLTIKYSPASTASSLFSTEKPTARPVIDEENAATTLYSTEGPQPISDDKHEITSGTEKQTTTKESSEISTEEEESSGAEPTDTSFKYSAASTASSLFSTEKPTALPIIKDDTSTTEKSSVSPETDKTLKVFTSEDGSGDEIQDLLTQSSSGTAAPLDDITDKTHLMSAGTTEFPDMNDIKLPLSEKPLTIKYSPASTASSLFSTEKPTARPVIDEENAATTLYSTEGPQPISDDKHDITSGTEKQTTTKESSEISTEEEESSGAEPSDTSFKYSAASTASSLFSTEKPTALPIIKDDTSSTEKSSVSPETDKTLKVFTSEDGSGDEIQDLLSQSSSETAAPLDDITDKTHLMSAGTAETLDVGSHISEETSLTSEPAALRNQQQHNRLSLLVCNTNIRFLQQQVKAVSTEKPTTAPREDESKSEETAEVERVPHSEGVSSGLSHDEIFSASTEESQVSTLESTSSEVKVQFVTTFVPEANTRPSEVSFEQRRSEISITLPLQINTDAEETVRTTTSRLIPSDTSSHKTESGYDVTTMPPHGFIPTVLSQTPTTKNVSTKEESPDFSTLTPEGPDGTSSPGLHLKTTQKSSGQVSSEIPVTQRPYADVSSAAVLLMTTDTEGQETKEAVETSPSSAEVSAQKETVELVTDRTSGDATDESITNDGSDKDTSGQNPDDEEPSQHVLEALPQNTVTATPREEAVFSTAPSFVSKTYESRLVDLESSNETSSEETSTTSPKLVAQGVNVGTLTTVSWSSESGSKSSSSEEVMSTVSMIKPDGDGAESVTQTFLPTSSTEGETGSTVSTSESVSSESVSEEMAIARTPKNDSVEEQPHGLHSGVTVDGEPVEIPEVHSCTENFCLNGGSCHKNGAVHTCSCAPGYAGDRCQTEFDECHSNPCRNGGTCIDGLASYTCDCLPSYSGRNCEEDTQSCHYGWHKFQGNCYKYHPQRKSWDAAERECRMQGAHLVSITSHEEQQFINRLGHDYQWIGLNDKMFDNDFRWTDGSALQYENWRPNQPDSFFTSGEDCVVMIWHEDGQWNDVPCNYHLTFSCKKGTVACSQPPLVENARTFGKKLERYEVNSLIRYQCRKGFIQRHPPTIRCRGNGHWDAPKISCMNPSNYQRLFFRKHYHSRLYSISNFQRWPDEAVRFHDQLYRGNRDIPAQRWRRQ</sequence>
<feature type="compositionally biased region" description="Polar residues" evidence="25">
    <location>
        <begin position="1252"/>
        <end position="1270"/>
    </location>
</feature>
<evidence type="ECO:0000256" key="18">
    <source>
        <dbReference type="ARBA" id="ARBA00044099"/>
    </source>
</evidence>
<dbReference type="PROSITE" id="PS50963">
    <property type="entry name" value="LINK_2"/>
    <property type="match status" value="2"/>
</dbReference>
<dbReference type="SUPFAM" id="SSF56436">
    <property type="entry name" value="C-type lectin-like"/>
    <property type="match status" value="3"/>
</dbReference>
<evidence type="ECO:0000259" key="29">
    <source>
        <dbReference type="PROSITE" id="PS50923"/>
    </source>
</evidence>
<dbReference type="GO" id="GO:0007155">
    <property type="term" value="P:cell adhesion"/>
    <property type="evidence" value="ECO:0007669"/>
    <property type="project" value="InterPro"/>
</dbReference>
<dbReference type="InterPro" id="IPR033987">
    <property type="entry name" value="CSPG_CTLD"/>
</dbReference>
<feature type="compositionally biased region" description="Polar residues" evidence="25">
    <location>
        <begin position="2049"/>
        <end position="2060"/>
    </location>
</feature>
<dbReference type="FunFam" id="2.10.70.10:FF:000003">
    <property type="entry name" value="Versican core protein"/>
    <property type="match status" value="1"/>
</dbReference>
<evidence type="ECO:0000256" key="6">
    <source>
        <dbReference type="ARBA" id="ARBA00022659"/>
    </source>
</evidence>
<feature type="region of interest" description="Disordered" evidence="25">
    <location>
        <begin position="2139"/>
        <end position="2160"/>
    </location>
</feature>
<dbReference type="InterPro" id="IPR013106">
    <property type="entry name" value="Ig_V-set"/>
</dbReference>
<evidence type="ECO:0000256" key="19">
    <source>
        <dbReference type="ARBA" id="ARBA00044230"/>
    </source>
</evidence>
<dbReference type="Gene3D" id="2.10.25.10">
    <property type="entry name" value="Laminin"/>
    <property type="match status" value="2"/>
</dbReference>
<dbReference type="InterPro" id="IPR000538">
    <property type="entry name" value="Link_dom"/>
</dbReference>
<evidence type="ECO:0000256" key="23">
    <source>
        <dbReference type="PROSITE-ProRule" id="PRU00302"/>
    </source>
</evidence>
<feature type="compositionally biased region" description="Polar residues" evidence="25">
    <location>
        <begin position="1637"/>
        <end position="1646"/>
    </location>
</feature>
<dbReference type="SMART" id="SM00445">
    <property type="entry name" value="LINK"/>
    <property type="match status" value="2"/>
</dbReference>
<reference evidence="31" key="1">
    <citation type="journal article" date="2004" name="Nature">
        <title>Genome duplication in the teleost fish Tetraodon nigroviridis reveals the early vertebrate proto-karyotype.</title>
        <authorList>
            <person name="Jaillon O."/>
            <person name="Aury J.-M."/>
            <person name="Brunet F."/>
            <person name="Petit J.-L."/>
            <person name="Stange-Thomann N."/>
            <person name="Mauceli E."/>
            <person name="Bouneau L."/>
            <person name="Fischer C."/>
            <person name="Ozouf-Costaz C."/>
            <person name="Bernot A."/>
            <person name="Nicaud S."/>
            <person name="Jaffe D."/>
            <person name="Fisher S."/>
            <person name="Lutfalla G."/>
            <person name="Dossat C."/>
            <person name="Segurens B."/>
            <person name="Dasilva C."/>
            <person name="Salanoubat M."/>
            <person name="Levy M."/>
            <person name="Boudet N."/>
            <person name="Castellano S."/>
            <person name="Anthouard V."/>
            <person name="Jubin C."/>
            <person name="Castelli V."/>
            <person name="Katinka M."/>
            <person name="Vacherie B."/>
            <person name="Biemont C."/>
            <person name="Skalli Z."/>
            <person name="Cattolico L."/>
            <person name="Poulain J."/>
            <person name="De Berardinis V."/>
            <person name="Cruaud C."/>
            <person name="Duprat S."/>
            <person name="Brottier P."/>
            <person name="Coutanceau J.-P."/>
            <person name="Gouzy J."/>
            <person name="Parra G."/>
            <person name="Lardier G."/>
            <person name="Chapple C."/>
            <person name="McKernan K.J."/>
            <person name="McEwan P."/>
            <person name="Bosak S."/>
            <person name="Kellis M."/>
            <person name="Volff J.-N."/>
            <person name="Guigo R."/>
            <person name="Zody M.C."/>
            <person name="Mesirov J."/>
            <person name="Lindblad-Toh K."/>
            <person name="Birren B."/>
            <person name="Nusbaum C."/>
            <person name="Kahn D."/>
            <person name="Robinson-Rechavi M."/>
            <person name="Laudet V."/>
            <person name="Schachter V."/>
            <person name="Quetier F."/>
            <person name="Saurin W."/>
            <person name="Scarpelli C."/>
            <person name="Wincker P."/>
            <person name="Lander E.S."/>
            <person name="Weissenbach J."/>
            <person name="Roest Crollius H."/>
        </authorList>
    </citation>
    <scope>NUCLEOTIDE SEQUENCE [LARGE SCALE GENOMIC DNA]</scope>
</reference>
<feature type="region of interest" description="Disordered" evidence="25">
    <location>
        <begin position="706"/>
        <end position="725"/>
    </location>
</feature>
<feature type="region of interest" description="Disordered" evidence="25">
    <location>
        <begin position="1039"/>
        <end position="1082"/>
    </location>
</feature>
<dbReference type="PROSITE" id="PS01241">
    <property type="entry name" value="LINK_1"/>
    <property type="match status" value="1"/>
</dbReference>
<evidence type="ECO:0000259" key="27">
    <source>
        <dbReference type="PROSITE" id="PS50041"/>
    </source>
</evidence>
<dbReference type="CDD" id="cd03517">
    <property type="entry name" value="Link_domain_CSPGs_modules_1_3"/>
    <property type="match status" value="1"/>
</dbReference>
<evidence type="ECO:0000256" key="11">
    <source>
        <dbReference type="ARBA" id="ARBA00022974"/>
    </source>
</evidence>
<dbReference type="InterPro" id="IPR035976">
    <property type="entry name" value="Sushi/SCR/CCP_sf"/>
</dbReference>
<feature type="compositionally biased region" description="Low complexity" evidence="25">
    <location>
        <begin position="1316"/>
        <end position="1328"/>
    </location>
</feature>
<feature type="region of interest" description="Disordered" evidence="25">
    <location>
        <begin position="1928"/>
        <end position="2022"/>
    </location>
</feature>
<dbReference type="CDD" id="cd00033">
    <property type="entry name" value="CCP"/>
    <property type="match status" value="1"/>
</dbReference>
<organism evidence="31">
    <name type="scientific">Tetraodon nigroviridis</name>
    <name type="common">Spotted green pufferfish</name>
    <name type="synonym">Chelonodon nigroviridis</name>
    <dbReference type="NCBI Taxonomy" id="99883"/>
    <lineage>
        <taxon>Eukaryota</taxon>
        <taxon>Metazoa</taxon>
        <taxon>Chordata</taxon>
        <taxon>Craniata</taxon>
        <taxon>Vertebrata</taxon>
        <taxon>Euteleostomi</taxon>
        <taxon>Actinopterygii</taxon>
        <taxon>Neopterygii</taxon>
        <taxon>Teleostei</taxon>
        <taxon>Neoteleostei</taxon>
        <taxon>Acanthomorphata</taxon>
        <taxon>Eupercaria</taxon>
        <taxon>Tetraodontiformes</taxon>
        <taxon>Tetradontoidea</taxon>
        <taxon>Tetraodontidae</taxon>
        <taxon>Tetraodon</taxon>
    </lineage>
</organism>
<dbReference type="InterPro" id="IPR016187">
    <property type="entry name" value="CTDL_fold"/>
</dbReference>
<feature type="non-terminal residue" evidence="31">
    <location>
        <position position="1"/>
    </location>
</feature>
<dbReference type="SUPFAM" id="SSF48726">
    <property type="entry name" value="Immunoglobulin"/>
    <property type="match status" value="1"/>
</dbReference>
<keyword evidence="4" id="KW-0272">Extracellular matrix</keyword>
<dbReference type="PROSITE" id="PS01186">
    <property type="entry name" value="EGF_2"/>
    <property type="match status" value="1"/>
</dbReference>
<dbReference type="GO" id="GO:0030246">
    <property type="term" value="F:carbohydrate binding"/>
    <property type="evidence" value="ECO:0007669"/>
    <property type="project" value="UniProtKB-KW"/>
</dbReference>
<dbReference type="GO" id="GO:0005540">
    <property type="term" value="F:hyaluronic acid binding"/>
    <property type="evidence" value="ECO:0007669"/>
    <property type="project" value="UniProtKB-KW"/>
</dbReference>
<dbReference type="SMART" id="SM00406">
    <property type="entry name" value="IGv"/>
    <property type="match status" value="1"/>
</dbReference>
<dbReference type="SMART" id="SM00179">
    <property type="entry name" value="EGF_CA"/>
    <property type="match status" value="2"/>
</dbReference>
<evidence type="ECO:0000256" key="13">
    <source>
        <dbReference type="ARBA" id="ARBA00023180"/>
    </source>
</evidence>
<dbReference type="InterPro" id="IPR000152">
    <property type="entry name" value="EGF-type_Asp/Asn_hydroxyl_site"/>
</dbReference>
<dbReference type="InterPro" id="IPR018097">
    <property type="entry name" value="EGF_Ca-bd_CS"/>
</dbReference>
<feature type="compositionally biased region" description="Low complexity" evidence="25">
    <location>
        <begin position="2140"/>
        <end position="2154"/>
    </location>
</feature>
<dbReference type="GO" id="GO:0001750">
    <property type="term" value="C:photoreceptor outer segment"/>
    <property type="evidence" value="ECO:0007669"/>
    <property type="project" value="UniProtKB-SubCell"/>
</dbReference>
<dbReference type="FunFam" id="3.10.100.10:FF:000003">
    <property type="entry name" value="Versican core protein"/>
    <property type="match status" value="1"/>
</dbReference>
<evidence type="ECO:0000256" key="9">
    <source>
        <dbReference type="ARBA" id="ARBA00022737"/>
    </source>
</evidence>
<feature type="compositionally biased region" description="Polar residues" evidence="25">
    <location>
        <begin position="1931"/>
        <end position="1942"/>
    </location>
</feature>
<name>Q4RUP1_TETNG</name>
<dbReference type="SMART" id="SM00409">
    <property type="entry name" value="IG"/>
    <property type="match status" value="1"/>
</dbReference>
<feature type="region of interest" description="Disordered" evidence="25">
    <location>
        <begin position="1248"/>
        <end position="1272"/>
    </location>
</feature>
<accession>Q4RUP1</accession>
<feature type="domain" description="Link" evidence="30">
    <location>
        <begin position="220"/>
        <end position="317"/>
    </location>
</feature>
<keyword evidence="5 22" id="KW-0245">EGF-like domain</keyword>
<feature type="region of interest" description="Disordered" evidence="25">
    <location>
        <begin position="575"/>
        <end position="595"/>
    </location>
</feature>
<feature type="region of interest" description="Disordered" evidence="25">
    <location>
        <begin position="2241"/>
        <end position="2260"/>
    </location>
</feature>
<dbReference type="PROSITE" id="PS01187">
    <property type="entry name" value="EGF_CA"/>
    <property type="match status" value="1"/>
</dbReference>
<evidence type="ECO:0000256" key="12">
    <source>
        <dbReference type="ARBA" id="ARBA00023157"/>
    </source>
</evidence>